<dbReference type="InterPro" id="IPR003736">
    <property type="entry name" value="PAAI_dom"/>
</dbReference>
<proteinExistence type="predicted"/>
<gene>
    <name evidence="3" type="ORF">H2508_02770</name>
</gene>
<dbReference type="PANTHER" id="PTHR42856:SF1">
    <property type="entry name" value="ACYL-COENZYME A THIOESTERASE PAAI"/>
    <property type="match status" value="1"/>
</dbReference>
<dbReference type="NCBIfam" id="TIGR00369">
    <property type="entry name" value="unchar_dom_1"/>
    <property type="match status" value="1"/>
</dbReference>
<feature type="domain" description="Thioesterase" evidence="2">
    <location>
        <begin position="50"/>
        <end position="119"/>
    </location>
</feature>
<dbReference type="GO" id="GO:0016289">
    <property type="term" value="F:acyl-CoA hydrolase activity"/>
    <property type="evidence" value="ECO:0007669"/>
    <property type="project" value="UniProtKB-ARBA"/>
</dbReference>
<keyword evidence="4" id="KW-1185">Reference proteome</keyword>
<dbReference type="AlphaFoldDB" id="A0A7W2TU94"/>
<sequence length="154" mass="16333">MSQSVNPPEGFEPVPAGLGYTDSLQPLYRRIDDDLVSFGLSVAEQHLNVMGLCHGGVLMTLADVAAASGVNHAMGTKGGTPTINLSFDFVNGAKAGQWLQADVTSVTMKRRFGFASGVITHGELIIARFNGTFYVPDHDGIWKRGKAAGALARK</sequence>
<dbReference type="SUPFAM" id="SSF54637">
    <property type="entry name" value="Thioesterase/thiol ester dehydrase-isomerase"/>
    <property type="match status" value="1"/>
</dbReference>
<dbReference type="Proteomes" id="UP000539350">
    <property type="component" value="Unassembled WGS sequence"/>
</dbReference>
<dbReference type="EMBL" id="JACFXU010000013">
    <property type="protein sequence ID" value="MBA6412031.1"/>
    <property type="molecule type" value="Genomic_DNA"/>
</dbReference>
<dbReference type="InterPro" id="IPR052723">
    <property type="entry name" value="Acyl-CoA_thioesterase_PaaI"/>
</dbReference>
<dbReference type="RefSeq" id="WP_182168860.1">
    <property type="nucleotide sequence ID" value="NZ_JACFXU010000013.1"/>
</dbReference>
<dbReference type="Pfam" id="PF03061">
    <property type="entry name" value="4HBT"/>
    <property type="match status" value="1"/>
</dbReference>
<dbReference type="Gene3D" id="3.10.129.10">
    <property type="entry name" value="Hotdog Thioesterase"/>
    <property type="match status" value="1"/>
</dbReference>
<dbReference type="PANTHER" id="PTHR42856">
    <property type="entry name" value="ACYL-COENZYME A THIOESTERASE PAAI"/>
    <property type="match status" value="1"/>
</dbReference>
<protein>
    <submittedName>
        <fullName evidence="3">PaaI family thioesterase</fullName>
    </submittedName>
</protein>
<evidence type="ECO:0000313" key="4">
    <source>
        <dbReference type="Proteomes" id="UP000539350"/>
    </source>
</evidence>
<reference evidence="3 4" key="1">
    <citation type="submission" date="2020-07" db="EMBL/GenBank/DDBJ databases">
        <title>Halieaceae bacterium, F7430, whole genome shotgun sequencing project.</title>
        <authorList>
            <person name="Jiang S."/>
            <person name="Liu Z.W."/>
            <person name="Du Z.J."/>
        </authorList>
    </citation>
    <scope>NUCLEOTIDE SEQUENCE [LARGE SCALE GENOMIC DNA]</scope>
    <source>
        <strain evidence="3 4">F7430</strain>
    </source>
</reference>
<dbReference type="CDD" id="cd03443">
    <property type="entry name" value="PaaI_thioesterase"/>
    <property type="match status" value="1"/>
</dbReference>
<keyword evidence="1" id="KW-0378">Hydrolase</keyword>
<evidence type="ECO:0000313" key="3">
    <source>
        <dbReference type="EMBL" id="MBA6412031.1"/>
    </source>
</evidence>
<dbReference type="InterPro" id="IPR029069">
    <property type="entry name" value="HotDog_dom_sf"/>
</dbReference>
<organism evidence="3 4">
    <name type="scientific">Sediminihaliea albiluteola</name>
    <dbReference type="NCBI Taxonomy" id="2758564"/>
    <lineage>
        <taxon>Bacteria</taxon>
        <taxon>Pseudomonadati</taxon>
        <taxon>Pseudomonadota</taxon>
        <taxon>Gammaproteobacteria</taxon>
        <taxon>Cellvibrionales</taxon>
        <taxon>Halieaceae</taxon>
        <taxon>Sediminihaliea</taxon>
    </lineage>
</organism>
<accession>A0A7W2TU94</accession>
<evidence type="ECO:0000259" key="2">
    <source>
        <dbReference type="Pfam" id="PF03061"/>
    </source>
</evidence>
<name>A0A7W2TU94_9GAMM</name>
<dbReference type="InterPro" id="IPR006683">
    <property type="entry name" value="Thioestr_dom"/>
</dbReference>
<comment type="caution">
    <text evidence="3">The sequence shown here is derived from an EMBL/GenBank/DDBJ whole genome shotgun (WGS) entry which is preliminary data.</text>
</comment>
<evidence type="ECO:0000256" key="1">
    <source>
        <dbReference type="ARBA" id="ARBA00022801"/>
    </source>
</evidence>